<dbReference type="InterPro" id="IPR011707">
    <property type="entry name" value="Cu-oxidase-like_N"/>
</dbReference>
<keyword evidence="14" id="KW-0812">Transmembrane</keyword>
<dbReference type="InterPro" id="IPR028096">
    <property type="entry name" value="EfeO_Cupredoxin"/>
</dbReference>
<feature type="transmembrane region" description="Helical" evidence="14">
    <location>
        <begin position="434"/>
        <end position="452"/>
    </location>
</feature>
<feature type="binding site" description="type 1 copper site" evidence="12">
    <location>
        <position position="720"/>
    </location>
    <ligand>
        <name>Cu cation</name>
        <dbReference type="ChEBI" id="CHEBI:23378"/>
        <label>1</label>
    </ligand>
</feature>
<dbReference type="InterPro" id="IPR045087">
    <property type="entry name" value="Cu-oxidase_fam"/>
</dbReference>
<evidence type="ECO:0000256" key="6">
    <source>
        <dbReference type="ARBA" id="ARBA00017290"/>
    </source>
</evidence>
<dbReference type="Pfam" id="PF07732">
    <property type="entry name" value="Cu-oxidase_3"/>
    <property type="match status" value="1"/>
</dbReference>
<evidence type="ECO:0000256" key="12">
    <source>
        <dbReference type="PIRSR" id="PIRSR601287-1"/>
    </source>
</evidence>
<gene>
    <name evidence="17" type="ORF">E3T27_09065</name>
</gene>
<comment type="cofactor">
    <cofactor evidence="2 12">
        <name>Cu(2+)</name>
        <dbReference type="ChEBI" id="CHEBI:29036"/>
    </cofactor>
</comment>
<keyword evidence="9" id="KW-0560">Oxidoreductase</keyword>
<feature type="transmembrane region" description="Helical" evidence="14">
    <location>
        <begin position="12"/>
        <end position="35"/>
    </location>
</feature>
<comment type="similarity">
    <text evidence="3">Belongs to the multicopper oxidase family.</text>
</comment>
<dbReference type="PANTHER" id="PTHR11709:SF394">
    <property type="entry name" value="FI03373P-RELATED"/>
    <property type="match status" value="1"/>
</dbReference>
<dbReference type="AlphaFoldDB" id="A0A4R8ZH50"/>
<keyword evidence="14" id="KW-0472">Membrane</keyword>
<evidence type="ECO:0000259" key="15">
    <source>
        <dbReference type="Pfam" id="PF07732"/>
    </source>
</evidence>
<dbReference type="GO" id="GO:0050421">
    <property type="term" value="F:nitrite reductase (NO-forming) activity"/>
    <property type="evidence" value="ECO:0007669"/>
    <property type="project" value="UniProtKB-EC"/>
</dbReference>
<feature type="binding site" description="type 1 copper site" evidence="12">
    <location>
        <position position="725"/>
    </location>
    <ligand>
        <name>Cu cation</name>
        <dbReference type="ChEBI" id="CHEBI:23378"/>
        <label>1</label>
    </ligand>
</feature>
<evidence type="ECO:0000259" key="16">
    <source>
        <dbReference type="Pfam" id="PF13473"/>
    </source>
</evidence>
<organism evidence="17 18">
    <name type="scientific">Cryobacterium lyxosi</name>
    <dbReference type="NCBI Taxonomy" id="1259228"/>
    <lineage>
        <taxon>Bacteria</taxon>
        <taxon>Bacillati</taxon>
        <taxon>Actinomycetota</taxon>
        <taxon>Actinomycetes</taxon>
        <taxon>Micrococcales</taxon>
        <taxon>Microbacteriaceae</taxon>
        <taxon>Cryobacterium</taxon>
    </lineage>
</organism>
<feature type="domain" description="EfeO-type cupredoxin-like" evidence="16">
    <location>
        <begin position="475"/>
        <end position="542"/>
    </location>
</feature>
<feature type="transmembrane region" description="Helical" evidence="14">
    <location>
        <begin position="41"/>
        <end position="62"/>
    </location>
</feature>
<evidence type="ECO:0000256" key="2">
    <source>
        <dbReference type="ARBA" id="ARBA00001973"/>
    </source>
</evidence>
<feature type="domain" description="Plastocyanin-like" evidence="15">
    <location>
        <begin position="626"/>
        <end position="733"/>
    </location>
</feature>
<comment type="catalytic activity">
    <reaction evidence="11">
        <text>nitric oxide + Fe(III)-[cytochrome c] + H2O = Fe(II)-[cytochrome c] + nitrite + 2 H(+)</text>
        <dbReference type="Rhea" id="RHEA:15233"/>
        <dbReference type="Rhea" id="RHEA-COMP:10350"/>
        <dbReference type="Rhea" id="RHEA-COMP:14399"/>
        <dbReference type="ChEBI" id="CHEBI:15377"/>
        <dbReference type="ChEBI" id="CHEBI:15378"/>
        <dbReference type="ChEBI" id="CHEBI:16301"/>
        <dbReference type="ChEBI" id="CHEBI:16480"/>
        <dbReference type="ChEBI" id="CHEBI:29033"/>
        <dbReference type="ChEBI" id="CHEBI:29034"/>
        <dbReference type="EC" id="1.7.2.1"/>
    </reaction>
</comment>
<feature type="binding site" description="type 1 copper site" evidence="12">
    <location>
        <position position="677"/>
    </location>
    <ligand>
        <name>Cu cation</name>
        <dbReference type="ChEBI" id="CHEBI:23378"/>
        <label>1</label>
    </ligand>
</feature>
<feature type="transmembrane region" description="Helical" evidence="14">
    <location>
        <begin position="175"/>
        <end position="200"/>
    </location>
</feature>
<dbReference type="Gene3D" id="2.60.40.420">
    <property type="entry name" value="Cupredoxins - blue copper proteins"/>
    <property type="match status" value="3"/>
</dbReference>
<evidence type="ECO:0000256" key="13">
    <source>
        <dbReference type="SAM" id="MobiDB-lite"/>
    </source>
</evidence>
<evidence type="ECO:0000256" key="10">
    <source>
        <dbReference type="ARBA" id="ARBA00023008"/>
    </source>
</evidence>
<comment type="caution">
    <text evidence="17">The sequence shown here is derived from an EMBL/GenBank/DDBJ whole genome shotgun (WGS) entry which is preliminary data.</text>
</comment>
<feature type="binding site" description="type 1 copper site" evidence="12">
    <location>
        <position position="712"/>
    </location>
    <ligand>
        <name>Cu cation</name>
        <dbReference type="ChEBI" id="CHEBI:23378"/>
        <label>1</label>
    </ligand>
</feature>
<accession>A0A4R8ZH50</accession>
<keyword evidence="10 12" id="KW-0186">Copper</keyword>
<proteinExistence type="inferred from homology"/>
<feature type="transmembrane region" description="Helical" evidence="14">
    <location>
        <begin position="220"/>
        <end position="252"/>
    </location>
</feature>
<feature type="region of interest" description="Disordered" evidence="13">
    <location>
        <begin position="575"/>
        <end position="602"/>
    </location>
</feature>
<evidence type="ECO:0000256" key="3">
    <source>
        <dbReference type="ARBA" id="ARBA00010609"/>
    </source>
</evidence>
<feature type="transmembrane region" description="Helical" evidence="14">
    <location>
        <begin position="82"/>
        <end position="102"/>
    </location>
</feature>
<feature type="transmembrane region" description="Helical" evidence="14">
    <location>
        <begin position="272"/>
        <end position="296"/>
    </location>
</feature>
<dbReference type="InterPro" id="IPR001287">
    <property type="entry name" value="NO2-reductase_Cu"/>
</dbReference>
<feature type="binding site" description="type 1 copper site" evidence="12">
    <location>
        <position position="711"/>
    </location>
    <ligand>
        <name>Cu cation</name>
        <dbReference type="ChEBI" id="CHEBI:23378"/>
        <label>1</label>
    </ligand>
</feature>
<dbReference type="PANTHER" id="PTHR11709">
    <property type="entry name" value="MULTI-COPPER OXIDASE"/>
    <property type="match status" value="1"/>
</dbReference>
<feature type="transmembrane region" description="Helical" evidence="14">
    <location>
        <begin position="378"/>
        <end position="400"/>
    </location>
</feature>
<dbReference type="EMBL" id="SOGT01000011">
    <property type="protein sequence ID" value="TFD25937.1"/>
    <property type="molecule type" value="Genomic_DNA"/>
</dbReference>
<evidence type="ECO:0000256" key="9">
    <source>
        <dbReference type="ARBA" id="ARBA00023002"/>
    </source>
</evidence>
<dbReference type="Proteomes" id="UP000298424">
    <property type="component" value="Unassembled WGS sequence"/>
</dbReference>
<name>A0A4R8ZH50_9MICO</name>
<feature type="transmembrane region" description="Helical" evidence="14">
    <location>
        <begin position="142"/>
        <end position="163"/>
    </location>
</feature>
<evidence type="ECO:0000313" key="17">
    <source>
        <dbReference type="EMBL" id="TFD25937.1"/>
    </source>
</evidence>
<protein>
    <recommendedName>
        <fullName evidence="6">Copper-containing nitrite reductase</fullName>
        <ecNumber evidence="5">1.7.2.1</ecNumber>
    </recommendedName>
</protein>
<dbReference type="InterPro" id="IPR008972">
    <property type="entry name" value="Cupredoxin"/>
</dbReference>
<dbReference type="SUPFAM" id="SSF49503">
    <property type="entry name" value="Cupredoxins"/>
    <property type="match status" value="3"/>
</dbReference>
<dbReference type="OrthoDB" id="345021at2"/>
<evidence type="ECO:0000256" key="14">
    <source>
        <dbReference type="SAM" id="Phobius"/>
    </source>
</evidence>
<feature type="transmembrane region" description="Helical" evidence="14">
    <location>
        <begin position="108"/>
        <end position="130"/>
    </location>
</feature>
<comment type="subunit">
    <text evidence="4">Homotrimer.</text>
</comment>
<dbReference type="PRINTS" id="PR00695">
    <property type="entry name" value="CUNO2RDTASE"/>
</dbReference>
<dbReference type="CDD" id="cd04208">
    <property type="entry name" value="CuRO_2_CuNIR"/>
    <property type="match status" value="1"/>
</dbReference>
<keyword evidence="8" id="KW-0677">Repeat</keyword>
<keyword evidence="7 12" id="KW-0479">Metal-binding</keyword>
<evidence type="ECO:0000313" key="18">
    <source>
        <dbReference type="Proteomes" id="UP000298424"/>
    </source>
</evidence>
<evidence type="ECO:0000256" key="1">
    <source>
        <dbReference type="ARBA" id="ARBA00001960"/>
    </source>
</evidence>
<comment type="cofactor">
    <cofactor evidence="1 12">
        <name>Cu(+)</name>
        <dbReference type="ChEBI" id="CHEBI:49552"/>
    </cofactor>
</comment>
<feature type="transmembrane region" description="Helical" evidence="14">
    <location>
        <begin position="308"/>
        <end position="332"/>
    </location>
</feature>
<evidence type="ECO:0000256" key="11">
    <source>
        <dbReference type="ARBA" id="ARBA00049340"/>
    </source>
</evidence>
<keyword evidence="18" id="KW-1185">Reference proteome</keyword>
<feature type="compositionally biased region" description="Low complexity" evidence="13">
    <location>
        <begin position="575"/>
        <end position="585"/>
    </location>
</feature>
<dbReference type="GO" id="GO:0005507">
    <property type="term" value="F:copper ion binding"/>
    <property type="evidence" value="ECO:0007669"/>
    <property type="project" value="InterPro"/>
</dbReference>
<evidence type="ECO:0000256" key="4">
    <source>
        <dbReference type="ARBA" id="ARBA00011233"/>
    </source>
</evidence>
<reference evidence="17 18" key="1">
    <citation type="submission" date="2019-03" db="EMBL/GenBank/DDBJ databases">
        <title>Genomics of glacier-inhabiting Cryobacterium strains.</title>
        <authorList>
            <person name="Liu Q."/>
            <person name="Xin Y.-H."/>
        </authorList>
    </citation>
    <scope>NUCLEOTIDE SEQUENCE [LARGE SCALE GENOMIC DNA]</scope>
    <source>
        <strain evidence="17 18">TMT1-1</strain>
    </source>
</reference>
<keyword evidence="14" id="KW-1133">Transmembrane helix</keyword>
<dbReference type="EC" id="1.7.2.1" evidence="5"/>
<evidence type="ECO:0000256" key="7">
    <source>
        <dbReference type="ARBA" id="ARBA00022723"/>
    </source>
</evidence>
<dbReference type="CDD" id="cd11020">
    <property type="entry name" value="CuRO_1_CuNIR"/>
    <property type="match status" value="1"/>
</dbReference>
<sequence length="883" mass="90684">MSLVSARVHARNTWYLQTNAVIAAWLAVLGVVVLAHQGIRVANWLMVHLLLLGAVSTAIIIWSQHFADTLVRRPALDGRRSLIVRLVGHTLGAILVMIGMILNLFVVVLVGGVLVGAVAVLHAVLLGGELRRAKPTRFGSLVRYYVVAAVSLFGGVGLGIWMANPGTGGDLHARLYVAHIALNVLGWVGLTAVGTLLLLWPTVLRTRLGDGTDAAARTALPLLTAGVTVVAGASLAGVPLGVGAGSVLYLLGLVPVTREAVRQARHAPPTTFAGWSLAASMAWLAFSVAALGVVVATAATPADAVARLGWLVIPLLAGFSAQLLLGALSYLVPMVSGGGPQAGRAAALELNRAPLFRLLVTNGGIVLYLLPVPSLVKVVLSLLVFGVLLSFLVLLVRAVAAGGRIRSRAGSAPVAGLTAVPAGAVGPRRTRSGMAAAAVGALVLAVTAGIALDPVTAGVGTASLTTQGANASIASGEVTEATVTMLDMRFSPSILTVPSGNRLELTVTNGDTAVHDLTLANGLTSGRVAPEETVIVDAGIMAAGSEGWCSIAGHRQMGMVLQIVVTGSAATDAAADHAGSGATDSEASAADDLGAQSPPSPGFVARDAALLPASAETHHDYTFRVGDTEIEVAPAVTQTLWPFNGTAPGPTLRGKVGDTFTITLVNEASIGHSLDFHAGALAPDGPMRTIDPGETLEYSFTATRSGVWLYHCSTMPMSLHIANGMFGAVVIDPAGLDPVDREYLLVQSEFYLGPQGGVAGSDKIAAAAPDLVVFNGYANQYQDQPLRAKVGERIRFWVIDAGPNLASSFHIVGGQFDTVYVEGEYLLRDGGSTGTGGSQTLALAPAQGGFVELSFSEAGTYPFVTHAMTDAERGAAGQIMVVP</sequence>
<evidence type="ECO:0000256" key="8">
    <source>
        <dbReference type="ARBA" id="ARBA00022737"/>
    </source>
</evidence>
<dbReference type="Pfam" id="PF13473">
    <property type="entry name" value="Cupredoxin_1"/>
    <property type="match status" value="1"/>
</dbReference>
<feature type="binding site" description="type 1 copper site" evidence="12">
    <location>
        <position position="866"/>
    </location>
    <ligand>
        <name>Cu cation</name>
        <dbReference type="ChEBI" id="CHEBI:23378"/>
        <label>1</label>
    </ligand>
</feature>
<evidence type="ECO:0000256" key="5">
    <source>
        <dbReference type="ARBA" id="ARBA00011882"/>
    </source>
</evidence>
<feature type="binding site" description="type 1 copper site" evidence="12">
    <location>
        <position position="672"/>
    </location>
    <ligand>
        <name>Cu cation</name>
        <dbReference type="ChEBI" id="CHEBI:23378"/>
        <label>1</label>
    </ligand>
</feature>